<reference evidence="2" key="1">
    <citation type="submission" date="2023-07" db="EMBL/GenBank/DDBJ databases">
        <title>Genome content predicts the carbon catabolic preferences of heterotrophic bacteria.</title>
        <authorList>
            <person name="Gralka M."/>
        </authorList>
    </citation>
    <scope>NUCLEOTIDE SEQUENCE</scope>
    <source>
        <strain evidence="2">G2M05</strain>
    </source>
</reference>
<feature type="transmembrane region" description="Helical" evidence="1">
    <location>
        <begin position="7"/>
        <end position="24"/>
    </location>
</feature>
<accession>A0AAW7YDB5</accession>
<feature type="transmembrane region" description="Helical" evidence="1">
    <location>
        <begin position="30"/>
        <end position="47"/>
    </location>
</feature>
<comment type="caution">
    <text evidence="2">The sequence shown here is derived from an EMBL/GenBank/DDBJ whole genome shotgun (WGS) entry which is preliminary data.</text>
</comment>
<evidence type="ECO:0000313" key="2">
    <source>
        <dbReference type="EMBL" id="MDO6545549.1"/>
    </source>
</evidence>
<keyword evidence="1" id="KW-0812">Transmembrane</keyword>
<proteinExistence type="predicted"/>
<protein>
    <submittedName>
        <fullName evidence="2">Uncharacterized protein</fullName>
    </submittedName>
</protein>
<organism evidence="2 3">
    <name type="scientific">Photobacterium sanguinicancri</name>
    <dbReference type="NCBI Taxonomy" id="875932"/>
    <lineage>
        <taxon>Bacteria</taxon>
        <taxon>Pseudomonadati</taxon>
        <taxon>Pseudomonadota</taxon>
        <taxon>Gammaproteobacteria</taxon>
        <taxon>Vibrionales</taxon>
        <taxon>Vibrionaceae</taxon>
        <taxon>Photobacterium</taxon>
    </lineage>
</organism>
<dbReference type="EMBL" id="JAUOPU010000083">
    <property type="protein sequence ID" value="MDO6545549.1"/>
    <property type="molecule type" value="Genomic_DNA"/>
</dbReference>
<sequence length="115" mass="13292">MKPYLNLVVYFFIMLALPKALNYMGFVEDIYIYLVYLVAFLYAYKNLESSKFIPVYLVIYFSLFCLDLLIGVNFITSDKTESFVLGIGSSILFVFPMTLGLLIRCAFENVTRTSR</sequence>
<keyword evidence="1" id="KW-1133">Transmembrane helix</keyword>
<evidence type="ECO:0000313" key="3">
    <source>
        <dbReference type="Proteomes" id="UP001170624"/>
    </source>
</evidence>
<dbReference type="Proteomes" id="UP001170624">
    <property type="component" value="Unassembled WGS sequence"/>
</dbReference>
<gene>
    <name evidence="2" type="ORF">Q4568_23750</name>
</gene>
<dbReference type="RefSeq" id="WP_303502331.1">
    <property type="nucleotide sequence ID" value="NZ_JAUOPU010000083.1"/>
</dbReference>
<feature type="transmembrane region" description="Helical" evidence="1">
    <location>
        <begin position="54"/>
        <end position="76"/>
    </location>
</feature>
<feature type="transmembrane region" description="Helical" evidence="1">
    <location>
        <begin position="82"/>
        <end position="107"/>
    </location>
</feature>
<name>A0AAW7YDB5_9GAMM</name>
<evidence type="ECO:0000256" key="1">
    <source>
        <dbReference type="SAM" id="Phobius"/>
    </source>
</evidence>
<keyword evidence="1" id="KW-0472">Membrane</keyword>
<dbReference type="AlphaFoldDB" id="A0AAW7YDB5"/>